<organism evidence="9 10">
    <name type="scientific">Caenorhabditis elegans</name>
    <dbReference type="NCBI Taxonomy" id="6239"/>
    <lineage>
        <taxon>Eukaryota</taxon>
        <taxon>Metazoa</taxon>
        <taxon>Ecdysozoa</taxon>
        <taxon>Nematoda</taxon>
        <taxon>Chromadorea</taxon>
        <taxon>Rhabditida</taxon>
        <taxon>Rhabditina</taxon>
        <taxon>Rhabditomorpha</taxon>
        <taxon>Rhabditoidea</taxon>
        <taxon>Rhabditidae</taxon>
        <taxon>Peloderinae</taxon>
        <taxon>Caenorhabditis</taxon>
    </lineage>
</organism>
<name>B9WRT9_CAEEL</name>
<feature type="compositionally biased region" description="Basic and acidic residues" evidence="5">
    <location>
        <begin position="1319"/>
        <end position="1329"/>
    </location>
</feature>
<dbReference type="PANTHER" id="PTHR10083:SF378">
    <property type="entry name" value="KUNITZ_BOVINE PANCREATIC TRYPSIN INHIBITOR DOMAIN PROTEIN"/>
    <property type="match status" value="1"/>
</dbReference>
<dbReference type="PANTHER" id="PTHR10083">
    <property type="entry name" value="KUNITZ-TYPE PROTEASE INHIBITOR-RELATED"/>
    <property type="match status" value="1"/>
</dbReference>
<feature type="compositionally biased region" description="Acidic residues" evidence="5">
    <location>
        <begin position="686"/>
        <end position="704"/>
    </location>
</feature>
<evidence type="ECO:0007829" key="12">
    <source>
        <dbReference type="PeptideAtlas" id="B9WRT9"/>
    </source>
</evidence>
<dbReference type="InterPro" id="IPR028150">
    <property type="entry name" value="Lustrin_cystein"/>
</dbReference>
<dbReference type="InterPro" id="IPR050098">
    <property type="entry name" value="TFPI/VKTCI-like"/>
</dbReference>
<feature type="domain" description="BPTI/Kunitz inhibitor" evidence="7">
    <location>
        <begin position="2177"/>
        <end position="2227"/>
    </location>
</feature>
<dbReference type="SMART" id="SM00211">
    <property type="entry name" value="TY"/>
    <property type="match status" value="1"/>
</dbReference>
<dbReference type="InterPro" id="IPR020901">
    <property type="entry name" value="Prtase_inh_Kunz-CS"/>
</dbReference>
<feature type="domain" description="BPTI/Kunitz inhibitor" evidence="7">
    <location>
        <begin position="866"/>
        <end position="916"/>
    </location>
</feature>
<comment type="caution">
    <text evidence="4">Lacks conserved residue(s) required for the propagation of feature annotation.</text>
</comment>
<evidence type="ECO:0000313" key="11">
    <source>
        <dbReference type="WormBase" id="W01F3.3b"/>
    </source>
</evidence>
<protein>
    <submittedName>
        <fullName evidence="9">Papilin</fullName>
    </submittedName>
</protein>
<dbReference type="FunFam" id="4.10.410.10:FF:000041">
    <property type="entry name" value="Protein CBR-MLT-11"/>
    <property type="match status" value="1"/>
</dbReference>
<feature type="compositionally biased region" description="Pro residues" evidence="5">
    <location>
        <begin position="2513"/>
        <end position="2523"/>
    </location>
</feature>
<dbReference type="Gene3D" id="4.10.800.10">
    <property type="entry name" value="Thyroglobulin type-1"/>
    <property type="match status" value="1"/>
</dbReference>
<dbReference type="PROSITE" id="PS51162">
    <property type="entry name" value="THYROGLOBULIN_1_2"/>
    <property type="match status" value="1"/>
</dbReference>
<dbReference type="WormBase" id="W01F3.3b">
    <property type="protein sequence ID" value="CE43450"/>
    <property type="gene ID" value="WBGene00012186"/>
    <property type="gene designation" value="mlt-11"/>
</dbReference>
<feature type="compositionally biased region" description="Polar residues" evidence="5">
    <location>
        <begin position="1333"/>
        <end position="1346"/>
    </location>
</feature>
<dbReference type="Bgee" id="WBGene00012186">
    <property type="expression patterns" value="Expressed in embryo and 4 other cell types or tissues"/>
</dbReference>
<dbReference type="FunFam" id="4.10.410.10:FF:000002">
    <property type="entry name" value="WAP, follistatin/kazal, immunoglobulin, kunitz and netrin domain-containing 2"/>
    <property type="match status" value="1"/>
</dbReference>
<feature type="disulfide bond" evidence="4">
    <location>
        <begin position="379"/>
        <end position="386"/>
    </location>
</feature>
<dbReference type="GO" id="GO:0005615">
    <property type="term" value="C:extracellular space"/>
    <property type="evidence" value="ECO:0000318"/>
    <property type="project" value="GO_Central"/>
</dbReference>
<feature type="compositionally biased region" description="Polar residues" evidence="5">
    <location>
        <begin position="1495"/>
        <end position="1510"/>
    </location>
</feature>
<dbReference type="eggNOG" id="KOG4295">
    <property type="taxonomic scope" value="Eukaryota"/>
</dbReference>
<feature type="compositionally biased region" description="Polar residues" evidence="5">
    <location>
        <begin position="1010"/>
        <end position="1025"/>
    </location>
</feature>
<dbReference type="SMR" id="B9WRT9"/>
<reference evidence="9 10" key="1">
    <citation type="journal article" date="1998" name="Science">
        <title>Genome sequence of the nematode C. elegans: a platform for investigating biology.</title>
        <authorList>
            <consortium name="The C. elegans sequencing consortium"/>
            <person name="Sulson J.E."/>
            <person name="Waterston R."/>
        </authorList>
    </citation>
    <scope>NUCLEOTIDE SEQUENCE [LARGE SCALE GENOMIC DNA]</scope>
    <source>
        <strain evidence="9 10">Bristol N2</strain>
    </source>
</reference>
<feature type="chain" id="PRO_5002892796" evidence="6">
    <location>
        <begin position="18"/>
        <end position="3129"/>
    </location>
</feature>
<dbReference type="PeptideAtlas" id="B9WRT9"/>
<feature type="region of interest" description="Disordered" evidence="5">
    <location>
        <begin position="1830"/>
        <end position="2038"/>
    </location>
</feature>
<dbReference type="Pfam" id="PF00014">
    <property type="entry name" value="Kunitz_BPTI"/>
    <property type="match status" value="10"/>
</dbReference>
<feature type="compositionally biased region" description="Polar residues" evidence="5">
    <location>
        <begin position="2000"/>
        <end position="2009"/>
    </location>
</feature>
<evidence type="ECO:0000313" key="9">
    <source>
        <dbReference type="EMBL" id="CAX32486.1"/>
    </source>
</evidence>
<dbReference type="PROSITE" id="PS00484">
    <property type="entry name" value="THYROGLOBULIN_1_1"/>
    <property type="match status" value="1"/>
</dbReference>
<feature type="region of interest" description="Disordered" evidence="5">
    <location>
        <begin position="1140"/>
        <end position="1179"/>
    </location>
</feature>
<evidence type="ECO:0000256" key="6">
    <source>
        <dbReference type="SAM" id="SignalP"/>
    </source>
</evidence>
<feature type="domain" description="BPTI/Kunitz inhibitor" evidence="7">
    <location>
        <begin position="423"/>
        <end position="473"/>
    </location>
</feature>
<proteinExistence type="evidence at protein level"/>
<dbReference type="OMA" id="VPVNCAK"/>
<evidence type="ECO:0000313" key="10">
    <source>
        <dbReference type="Proteomes" id="UP000001940"/>
    </source>
</evidence>
<feature type="domain" description="BPTI/Kunitz inhibitor" evidence="7">
    <location>
        <begin position="737"/>
        <end position="787"/>
    </location>
</feature>
<dbReference type="InParanoid" id="B9WRT9"/>
<dbReference type="SMART" id="SM00289">
    <property type="entry name" value="WR1"/>
    <property type="match status" value="4"/>
</dbReference>
<feature type="compositionally biased region" description="Low complexity" evidence="5">
    <location>
        <begin position="632"/>
        <end position="654"/>
    </location>
</feature>
<keyword evidence="12" id="KW-1267">Proteomics identification</keyword>
<feature type="compositionally biased region" description="Acidic residues" evidence="5">
    <location>
        <begin position="1973"/>
        <end position="1983"/>
    </location>
</feature>
<dbReference type="CDD" id="cd22626">
    <property type="entry name" value="Kunitz_ixolaris_2"/>
    <property type="match status" value="1"/>
</dbReference>
<dbReference type="KEGG" id="cel:CELE_W01F3.3"/>
<feature type="compositionally biased region" description="Low complexity" evidence="5">
    <location>
        <begin position="1390"/>
        <end position="1406"/>
    </location>
</feature>
<dbReference type="FunFam" id="4.10.800.10:FF:000018">
    <property type="entry name" value="CRE-MLT-11 protein"/>
    <property type="match status" value="1"/>
</dbReference>
<feature type="region of interest" description="Disordered" evidence="5">
    <location>
        <begin position="1193"/>
        <end position="1227"/>
    </location>
</feature>
<feature type="domain" description="BPTI/Kunitz inhibitor" evidence="7">
    <location>
        <begin position="804"/>
        <end position="854"/>
    </location>
</feature>
<dbReference type="GO" id="GO:0004867">
    <property type="term" value="F:serine-type endopeptidase inhibitor activity"/>
    <property type="evidence" value="ECO:0000318"/>
    <property type="project" value="GO_Central"/>
</dbReference>
<dbReference type="IntAct" id="B9WRT9">
    <property type="interactions" value="1"/>
</dbReference>
<feature type="region of interest" description="Disordered" evidence="5">
    <location>
        <begin position="1660"/>
        <end position="1689"/>
    </location>
</feature>
<keyword evidence="1" id="KW-0646">Protease inhibitor</keyword>
<dbReference type="SMART" id="SM00131">
    <property type="entry name" value="KU"/>
    <property type="match status" value="10"/>
</dbReference>
<dbReference type="CDD" id="cd00109">
    <property type="entry name" value="Kunitz-type"/>
    <property type="match status" value="7"/>
</dbReference>
<keyword evidence="6" id="KW-0732">Signal</keyword>
<feature type="compositionally biased region" description="Basic and acidic residues" evidence="5">
    <location>
        <begin position="1360"/>
        <end position="1370"/>
    </location>
</feature>
<feature type="region of interest" description="Disordered" evidence="5">
    <location>
        <begin position="613"/>
        <end position="717"/>
    </location>
</feature>
<feature type="domain" description="BPTI/Kunitz inhibitor" evidence="7">
    <location>
        <begin position="539"/>
        <end position="589"/>
    </location>
</feature>
<dbReference type="MEROPS" id="I02.955"/>
<dbReference type="CTD" id="180352"/>
<evidence type="ECO:0000256" key="4">
    <source>
        <dbReference type="PROSITE-ProRule" id="PRU00500"/>
    </source>
</evidence>
<dbReference type="PRINTS" id="PR00759">
    <property type="entry name" value="BASICPTASE"/>
</dbReference>
<feature type="compositionally biased region" description="Low complexity" evidence="5">
    <location>
        <begin position="160"/>
        <end position="176"/>
    </location>
</feature>
<feature type="compositionally biased region" description="Low complexity" evidence="5">
    <location>
        <begin position="2010"/>
        <end position="2032"/>
    </location>
</feature>
<feature type="compositionally biased region" description="Low complexity" evidence="5">
    <location>
        <begin position="1155"/>
        <end position="1167"/>
    </location>
</feature>
<dbReference type="FunFam" id="4.10.410.10:FF:000044">
    <property type="entry name" value="Protein CBR-MLT-11"/>
    <property type="match status" value="1"/>
</dbReference>
<dbReference type="GO" id="GO:0042338">
    <property type="term" value="P:cuticle development involved in collagen and cuticulin-based cuticle molting cycle"/>
    <property type="evidence" value="ECO:0000315"/>
    <property type="project" value="WormBase"/>
</dbReference>
<feature type="compositionally biased region" description="Low complexity" evidence="5">
    <location>
        <begin position="662"/>
        <end position="672"/>
    </location>
</feature>
<dbReference type="CDD" id="cd00191">
    <property type="entry name" value="TY"/>
    <property type="match status" value="1"/>
</dbReference>
<dbReference type="SUPFAM" id="SSF57362">
    <property type="entry name" value="BPTI-like"/>
    <property type="match status" value="10"/>
</dbReference>
<dbReference type="AGR" id="WB:WBGene00012186"/>
<evidence type="ECO:0000256" key="5">
    <source>
        <dbReference type="SAM" id="MobiDB-lite"/>
    </source>
</evidence>
<dbReference type="Pfam" id="PF00086">
    <property type="entry name" value="Thyroglobulin_1"/>
    <property type="match status" value="1"/>
</dbReference>
<keyword evidence="3 4" id="KW-1015">Disulfide bond</keyword>
<feature type="compositionally biased region" description="Polar residues" evidence="5">
    <location>
        <begin position="1518"/>
        <end position="1529"/>
    </location>
</feature>
<feature type="domain" description="BPTI/Kunitz inhibitor" evidence="7">
    <location>
        <begin position="2742"/>
        <end position="2792"/>
    </location>
</feature>
<feature type="domain" description="BPTI/Kunitz inhibitor" evidence="7">
    <location>
        <begin position="1083"/>
        <end position="1133"/>
    </location>
</feature>
<feature type="region of interest" description="Disordered" evidence="5">
    <location>
        <begin position="1005"/>
        <end position="1051"/>
    </location>
</feature>
<feature type="compositionally biased region" description="Low complexity" evidence="5">
    <location>
        <begin position="1746"/>
        <end position="1775"/>
    </location>
</feature>
<dbReference type="PaxDb" id="6239-W01F3.3b"/>
<dbReference type="OrthoDB" id="4473401at2759"/>
<dbReference type="FunCoup" id="B9WRT9">
    <property type="interactions" value="78"/>
</dbReference>
<dbReference type="EMBL" id="BX284605">
    <property type="protein sequence ID" value="CAX32486.1"/>
    <property type="molecule type" value="Genomic_DNA"/>
</dbReference>
<keyword evidence="2" id="KW-0722">Serine protease inhibitor</keyword>
<feature type="region of interest" description="Disordered" evidence="5">
    <location>
        <begin position="194"/>
        <end position="355"/>
    </location>
</feature>
<dbReference type="FunFam" id="4.10.410.10:FF:000043">
    <property type="entry name" value="CRE-MLT-11 protein"/>
    <property type="match status" value="1"/>
</dbReference>
<dbReference type="FunFam" id="4.10.410.10:FF:000048">
    <property type="entry name" value="Protein CBR-MLT-11"/>
    <property type="match status" value="1"/>
</dbReference>
<accession>B9WRT9</accession>
<dbReference type="PROSITE" id="PS00280">
    <property type="entry name" value="BPTI_KUNITZ_1"/>
    <property type="match status" value="7"/>
</dbReference>
<evidence type="ECO:0000256" key="1">
    <source>
        <dbReference type="ARBA" id="ARBA00022690"/>
    </source>
</evidence>
<feature type="compositionally biased region" description="Polar residues" evidence="5">
    <location>
        <begin position="1923"/>
        <end position="1933"/>
    </location>
</feature>
<evidence type="ECO:0000259" key="7">
    <source>
        <dbReference type="PROSITE" id="PS50279"/>
    </source>
</evidence>
<dbReference type="FunFam" id="4.10.410.10:FF:000006">
    <property type="entry name" value="Serine peptidase inhibitor, Kunitz type 1"/>
    <property type="match status" value="2"/>
</dbReference>
<sequence>MRLCVLLLAALVVATEAVDPCKRQPFRGRCPSQNGETPKRSQFVLRYYLRNGECVSYPYGHCATDPTEPNLYRYKEECEDACISNAPANLGVPKSTTEDYQKEILSKEVKRVEFYVTSTLNYGAPVDTTTIRNVYPLPVTTTETQAPPHHTTKPYQYHYTSPTTTTTKRPPTTTTTEDPQPFEFHELQEQAENPIPLDPKNSLQETSEQVDEQPFNFKEPTNSASDGSQQSVESTTTTTESPTTEASTTTTEAPTTTTSEEVTTTEITTEAPTTTEEVTTTETTIEAQTTTTTERMSPSTTKTSTTTTAKPTTTRSTTTQRPQTVATTEAPTTTTVEDVTTRAPRTECERRRASASSSSIRGGFVPACTASGDFERVQCETNGRQCFCVNTQGIEVPNSRTRDGTRPDCYSIQSSRTVNTKECVGVSLPGPCHGSFQRYFYNEDSQKCEQFTYSGCGGNGNNYESREACEDRCAPPPVGLPKCEIGEPLKTKIGVPVNCAKTDCPSGYRCSVVQHSSVCCPENNKVVGLQTSGARATRCSLPKERGPCDKYELRFYFNADLNECKYFFWGGCEGNQNNFERVEDCESACGVQKSGVTNRPNTEIRTTQGIRITPNGGKLSWEETEEDEEHAVPTTTPLAPSAPTVRVSTQRAPVPTTPRPTAPAVQTTTTRASRLETTRVPVKTVEDEEEEEEEVVEEEQEDGKEEPPLHVQPPVSQQNTVLLGGIEDTTTDSVNRCLHPRDSGNCRGQFVRWFFDDEKKNCDVFTYTGCQGNGNNFASKEECMAICHKPEPTPSATPDFSQVCSNDVDAGECNGVFERFAFDAEAQDCRAFTYGGCGGNGNNFATMQECRSRCVMAMKKSPVATCEADIEVGECAGVFSRFAFDKSINACRSFTYGGCGGNANNFATLQECTNKCVNRGVCPEPPACDTNRCQLVNDRSGCPFCSCPPVKQASPPGSITSIPKESLPNCPPLDRSACRDPCMMFHNRQGCEECICPQTAPTPPHVPTGRPTTVGQAQPPASSSRRVTEVGPPAPRTTEAAPPAPSSQPPRQFAVNTLQHQQTKPDQLPNLPRNLAAQIEEKCLQPVEPGPCKNFADRWYFNVDDGTCHPFKYGGCAGNRNHFFTQKECEVHCARFLSGSPTSSTSALPKHAKFSPTTSETESSTSAEDVESSSKNEELEAFPAPKLHRQFASPIFKPVGPGPQAYDSEKIDNYSPPTPNVNLVGLSPPVHPTYFTYNGQDQGQRRAFSAGQQQGAENRIEVGQQLEAFGSQRPQLPTHLQGNNFVQGRGRFDGRQRFEVPQGSTSPSQPLEEIPVTQSRERFDNRQRAEAPQGSQRQEHQTSTAPSEPLEHIPVVQSRGRFDSRQRVEVPQESIRPAEATTIPRHLGDVTTSTSSSSRSSQVSRASEPEIVRPRAPEPPQSRFHPKTVTRTEEVPTPRGAETFGRSTQQVTVQPRVAGVTSSTRDQEATRRSQGPAESVRVPSRAPETSIIGHQVSSFQSPSTPTQETSKFPHRFVTPSTGSQTKTPWYQTTSAPWWLQSPATSKKKPELKIEKLEKSNQQQLPARFNFDPTRYTFYNGDYFGPTIPGIRINKTQEGGLFVQGGSVSEGDNLEAQEAFEQFKQLSKGFQQQANEFLRQEKKAGRTPQHGSFIIGSVKVGDNEGIHDDEDESLEEQEHPRSRAHGVPIHPTVPLVVPTYSSPLPAVRGPNGKIEGLETIAAHQEAHPPAPSTLIVPRRIQGFQVTRPTTTTTQTPRTTTKVTSTTTATTNTPSTSESEELEDESSAPQQPLPVIKEVQEEQDVKNFQVVDLEKIVAPKAKVVSEEFDRDMMLGSGEGSGISSEFEMTSEEEQEVSERPVEIPEVPKVSNVTPELPETTETPEEPPVSTSSPKASELPETREQAPVDSSSEEASTEAPEVSRALPTTSKATQASKVPEVPEERRRVAQKSEEVSTSSQASPSTQRLSVISSEDASSEFEMESAEEVSTTAPLKKIQIRPRGSTTTLPAQETQPVTTTTQSSTVPYTSPTTTSQGTPIPVHHPVITPSSGTTQRHQAASAEMITSSESGEVVSDFAFNSDEEHDENTEIVETTEPVRAAGSKTLEAVKAVETVKQHKEQEPNGISRTMENVNLDLTESAPTGLPVSIVTAAPTVQASVVPLGTTPQPHFEPKFDGRVVCAMPPDAGVCTNYTPRWFFNSQTGQCEQFAYGSCGGNENNFFDRNTCERKCMPHHVILAQVPDRCSFDKDSGSGKGYNVKWYFNMKNLRCEQFVFEGLGGNTNQFETLSECERICTPSGPKTPTLPPTPTPATVAVPVPAQTPKVPQLPIGAPGSQVPLPTPTTVIEKTTPTVVDSQEEEYDDEEEDPIILPETNEMPPMPGLAPANTFGTSQFGVNGLIDDNVELRLPEVATTSRIAIPQVPTTVAPVAPVAPVAQPVQPIQPVQPVQSVQSLPQPAEIPRVVVPQSPGTPQPVVPQVSIVTPQAPQPTAAATSASTGPIAPEPTTAAPTTTETTPLPPSLAPHPPAAHAAKTVIPTYKAEPVLGREQIPTANDGQPIVGASPKETVNYQTGAKASGIRSFDGSQDQKISVDIFNKGADGPTKSINGMPACANGRTEVRYSDGRPVMCLPGKNQCPDGSSCYFNGIDFFCCPEEEDPYDKHAFGGYGGDETKNGYKVFGALNIRRLMDEVPLRQKRQTFGNSNSFNIDSVVAPLRFDAEKPRQVSRALRMKSSAAVPRHGANPLCIQPVVKGSCQEAHLRYYYDRVTDSCRLFEYSGCDGNANNFGSLEDCQRLCVLNIQSIKNGKVATTTAAPQITPEEEEKLAPGQCPGGRAPLGGSSPVLCGNSAESIGCPTSYYCRRGPPDVCCPGVDPKLMQPEEIVKDVSRGVVKNESHMPRGFNRQIFLSTPKYMCPDAADPLMLENGEPMLCGSGFDGVKMCPKGYYCAIDSARNSRLCCPLYGDAQRIASEEIFAPRLASNTETTTEAKVENIDVEESEDDEEEDGEDFVAHLQMKPNKPVNQVEELAKSSPIAADLSAEGGVSIDLGADEKKEVEEEDVTTTTEKMMVQDKSVCQIKPSEGRVCNDSETPTRTNLQYFYSPRDNRCKLFFFRGCGGNLNRFERKSDCEALCL</sequence>
<feature type="compositionally biased region" description="Polar residues" evidence="5">
    <location>
        <begin position="1952"/>
        <end position="1968"/>
    </location>
</feature>
<dbReference type="InterPro" id="IPR036857">
    <property type="entry name" value="Thyroglobulin_1_sf"/>
</dbReference>
<feature type="compositionally biased region" description="Basic and acidic residues" evidence="5">
    <location>
        <begin position="1407"/>
        <end position="1416"/>
    </location>
</feature>
<dbReference type="SUPFAM" id="SSF57610">
    <property type="entry name" value="Thyroglobulin type-1 domain"/>
    <property type="match status" value="1"/>
</dbReference>
<feature type="compositionally biased region" description="Low complexity" evidence="5">
    <location>
        <begin position="2481"/>
        <end position="2512"/>
    </location>
</feature>
<keyword evidence="10" id="KW-1185">Reference proteome</keyword>
<evidence type="ECO:0000256" key="3">
    <source>
        <dbReference type="ARBA" id="ARBA00023157"/>
    </source>
</evidence>
<dbReference type="InterPro" id="IPR002223">
    <property type="entry name" value="Kunitz_BPTI"/>
</dbReference>
<feature type="region of interest" description="Disordered" evidence="5">
    <location>
        <begin position="2481"/>
        <end position="2525"/>
    </location>
</feature>
<dbReference type="InterPro" id="IPR006150">
    <property type="entry name" value="Cys_repeat_1"/>
</dbReference>
<feature type="region of interest" description="Disordered" evidence="5">
    <location>
        <begin position="1297"/>
        <end position="1529"/>
    </location>
</feature>
<dbReference type="Pfam" id="PF14625">
    <property type="entry name" value="Lustrin_cystein"/>
    <property type="match status" value="3"/>
</dbReference>
<dbReference type="PROSITE" id="PS50279">
    <property type="entry name" value="BPTI_KUNITZ_2"/>
    <property type="match status" value="10"/>
</dbReference>
<gene>
    <name evidence="9 11" type="primary">mlt-11</name>
    <name evidence="9" type="ORF">CELE_W01F3.3</name>
    <name evidence="11" type="ORF">W01F3.3</name>
</gene>
<feature type="region of interest" description="Disordered" evidence="5">
    <location>
        <begin position="139"/>
        <end position="179"/>
    </location>
</feature>
<feature type="domain" description="BPTI/Kunitz inhibitor" evidence="7">
    <location>
        <begin position="2241"/>
        <end position="2291"/>
    </location>
</feature>
<dbReference type="Gene3D" id="4.10.410.10">
    <property type="entry name" value="Pancreatic trypsin inhibitor Kunitz domain"/>
    <property type="match status" value="10"/>
</dbReference>
<evidence type="ECO:0000256" key="2">
    <source>
        <dbReference type="ARBA" id="ARBA00022900"/>
    </source>
</evidence>
<dbReference type="InterPro" id="IPR000716">
    <property type="entry name" value="Thyroglobulin_1"/>
</dbReference>
<dbReference type="GeneID" id="180352"/>
<dbReference type="FunFam" id="4.10.410.10:FF:000039">
    <property type="entry name" value="Protein CBR-MLT-11"/>
    <property type="match status" value="1"/>
</dbReference>
<feature type="region of interest" description="Disordered" evidence="5">
    <location>
        <begin position="1746"/>
        <end position="1789"/>
    </location>
</feature>
<dbReference type="RefSeq" id="NP_001256938.1">
    <property type="nucleotide sequence ID" value="NM_001270009.3"/>
</dbReference>
<dbReference type="InterPro" id="IPR036880">
    <property type="entry name" value="Kunitz_BPTI_sf"/>
</dbReference>
<feature type="domain" description="Thyroglobulin type-1" evidence="8">
    <location>
        <begin position="345"/>
        <end position="409"/>
    </location>
</feature>
<feature type="compositionally biased region" description="Basic and acidic residues" evidence="5">
    <location>
        <begin position="1937"/>
        <end position="1951"/>
    </location>
</feature>
<feature type="compositionally biased region" description="Low complexity" evidence="5">
    <location>
        <begin position="228"/>
        <end position="338"/>
    </location>
</feature>
<evidence type="ECO:0000259" key="8">
    <source>
        <dbReference type="PROSITE" id="PS51162"/>
    </source>
</evidence>
<feature type="signal peptide" evidence="6">
    <location>
        <begin position="1"/>
        <end position="17"/>
    </location>
</feature>
<dbReference type="FunFam" id="4.10.410.10:FF:000035">
    <property type="entry name" value="Protein CBR-MLT-11"/>
    <property type="match status" value="1"/>
</dbReference>
<dbReference type="Proteomes" id="UP000001940">
    <property type="component" value="Chromosome V"/>
</dbReference>
<dbReference type="STRING" id="6239.W01F3.3b.1"/>
<dbReference type="ExpressionAtlas" id="B9WRT9">
    <property type="expression patterns" value="baseline and differential"/>
</dbReference>
<feature type="domain" description="BPTI/Kunitz inhibitor" evidence="7">
    <location>
        <begin position="3071"/>
        <end position="3128"/>
    </location>
</feature>